<feature type="domain" description="Fibronectin type-III" evidence="1">
    <location>
        <begin position="27"/>
        <end position="125"/>
    </location>
</feature>
<proteinExistence type="predicted"/>
<dbReference type="Proteomes" id="UP000239068">
    <property type="component" value="Unassembled WGS sequence"/>
</dbReference>
<dbReference type="InterPro" id="IPR036116">
    <property type="entry name" value="FN3_sf"/>
</dbReference>
<gene>
    <name evidence="2" type="ORF">BTO16_09225</name>
</gene>
<dbReference type="RefSeq" id="WP_105021295.1">
    <property type="nucleotide sequence ID" value="NZ_MSCM01000001.1"/>
</dbReference>
<dbReference type="InterPro" id="IPR013783">
    <property type="entry name" value="Ig-like_fold"/>
</dbReference>
<dbReference type="Gene3D" id="2.60.40.10">
    <property type="entry name" value="Immunoglobulins"/>
    <property type="match status" value="2"/>
</dbReference>
<dbReference type="AlphaFoldDB" id="A0A2S7WYZ7"/>
<dbReference type="SUPFAM" id="SSF49265">
    <property type="entry name" value="Fibronectin type III"/>
    <property type="match status" value="1"/>
</dbReference>
<reference evidence="2 3" key="1">
    <citation type="submission" date="2016-12" db="EMBL/GenBank/DDBJ databases">
        <title>Trade-off between light-utilization and light-protection in marine flavobacteria.</title>
        <authorList>
            <person name="Kumagai Y."/>
            <person name="Yoshizawa S."/>
            <person name="Kogure K."/>
            <person name="Iwasaki W."/>
        </authorList>
    </citation>
    <scope>NUCLEOTIDE SEQUENCE [LARGE SCALE GENOMIC DNA]</scope>
    <source>
        <strain evidence="2 3">ATCC 43844</strain>
    </source>
</reference>
<evidence type="ECO:0000259" key="1">
    <source>
        <dbReference type="PROSITE" id="PS50853"/>
    </source>
</evidence>
<dbReference type="PROSITE" id="PS50853">
    <property type="entry name" value="FN3"/>
    <property type="match status" value="1"/>
</dbReference>
<accession>A0A2S7WYZ7</accession>
<dbReference type="OrthoDB" id="789771at2"/>
<comment type="caution">
    <text evidence="2">The sequence shown here is derived from an EMBL/GenBank/DDBJ whole genome shotgun (WGS) entry which is preliminary data.</text>
</comment>
<protein>
    <recommendedName>
        <fullName evidence="1">Fibronectin type-III domain-containing protein</fullName>
    </recommendedName>
</protein>
<dbReference type="Pfam" id="PF25788">
    <property type="entry name" value="Ig_Rha78A_N"/>
    <property type="match status" value="1"/>
</dbReference>
<organism evidence="2 3">
    <name type="scientific">Polaribacter glomeratus</name>
    <dbReference type="NCBI Taxonomy" id="102"/>
    <lineage>
        <taxon>Bacteria</taxon>
        <taxon>Pseudomonadati</taxon>
        <taxon>Bacteroidota</taxon>
        <taxon>Flavobacteriia</taxon>
        <taxon>Flavobacteriales</taxon>
        <taxon>Flavobacteriaceae</taxon>
    </lineage>
</organism>
<evidence type="ECO:0000313" key="3">
    <source>
        <dbReference type="Proteomes" id="UP000239068"/>
    </source>
</evidence>
<dbReference type="EMBL" id="MSCM01000001">
    <property type="protein sequence ID" value="PQJ82746.1"/>
    <property type="molecule type" value="Genomic_DNA"/>
</dbReference>
<dbReference type="InterPro" id="IPR003961">
    <property type="entry name" value="FN3_dom"/>
</dbReference>
<name>A0A2S7WYZ7_9FLAO</name>
<sequence length="225" mass="25126">MKRVVNISVLLFFCFLTIQCSKDKNKAPTAVRLMFPTQNLLCIDNTITFNWSKATDPDNDQVTYNLIIATDREMTNVVENSSSTDLKTTVTLEKQTAYYWKVDALDVKNNQGTASETFSFYTKGDGVLNYAPFSAELVSPKNNSNLSTTTSISLIWDAADANTTDTLTYELYFGENSSVVLMDDSLSEKSFTVSVKSGKTYSWYVNVKDQNAAKSIGQTWSFTVN</sequence>
<evidence type="ECO:0000313" key="2">
    <source>
        <dbReference type="EMBL" id="PQJ82746.1"/>
    </source>
</evidence>
<keyword evidence="3" id="KW-1185">Reference proteome</keyword>